<keyword evidence="1" id="KW-0812">Transmembrane</keyword>
<evidence type="ECO:0000256" key="1">
    <source>
        <dbReference type="SAM" id="Phobius"/>
    </source>
</evidence>
<feature type="non-terminal residue" evidence="2">
    <location>
        <position position="1"/>
    </location>
</feature>
<proteinExistence type="predicted"/>
<sequence length="45" mass="5442">KVKILMSVHSIIFLLSYNYFVLQNEIIKERKNTLVTMIDFTFFKD</sequence>
<keyword evidence="1" id="KW-0472">Membrane</keyword>
<keyword evidence="1" id="KW-1133">Transmembrane helix</keyword>
<evidence type="ECO:0000313" key="2">
    <source>
        <dbReference type="EMBL" id="CDW27224.1"/>
    </source>
</evidence>
<accession>A0A0K2TMT4</accession>
<dbReference type="AlphaFoldDB" id="A0A0K2TMT4"/>
<organism evidence="2">
    <name type="scientific">Lepeophtheirus salmonis</name>
    <name type="common">Salmon louse</name>
    <name type="synonym">Caligus salmonis</name>
    <dbReference type="NCBI Taxonomy" id="72036"/>
    <lineage>
        <taxon>Eukaryota</taxon>
        <taxon>Metazoa</taxon>
        <taxon>Ecdysozoa</taxon>
        <taxon>Arthropoda</taxon>
        <taxon>Crustacea</taxon>
        <taxon>Multicrustacea</taxon>
        <taxon>Hexanauplia</taxon>
        <taxon>Copepoda</taxon>
        <taxon>Siphonostomatoida</taxon>
        <taxon>Caligidae</taxon>
        <taxon>Lepeophtheirus</taxon>
    </lineage>
</organism>
<dbReference type="EMBL" id="HACA01009863">
    <property type="protein sequence ID" value="CDW27224.1"/>
    <property type="molecule type" value="Transcribed_RNA"/>
</dbReference>
<feature type="transmembrane region" description="Helical" evidence="1">
    <location>
        <begin position="6"/>
        <end position="22"/>
    </location>
</feature>
<protein>
    <submittedName>
        <fullName evidence="2">Uncharacterized protein</fullName>
    </submittedName>
</protein>
<name>A0A0K2TMT4_LEPSM</name>
<reference evidence="2" key="1">
    <citation type="submission" date="2014-05" db="EMBL/GenBank/DDBJ databases">
        <authorList>
            <person name="Chronopoulou M."/>
        </authorList>
    </citation>
    <scope>NUCLEOTIDE SEQUENCE</scope>
    <source>
        <tissue evidence="2">Whole organism</tissue>
    </source>
</reference>